<gene>
    <name evidence="1" type="ORF">AVEN_240417_1</name>
</gene>
<dbReference type="Proteomes" id="UP000499080">
    <property type="component" value="Unassembled WGS sequence"/>
</dbReference>
<organism evidence="1 2">
    <name type="scientific">Araneus ventricosus</name>
    <name type="common">Orbweaver spider</name>
    <name type="synonym">Epeira ventricosa</name>
    <dbReference type="NCBI Taxonomy" id="182803"/>
    <lineage>
        <taxon>Eukaryota</taxon>
        <taxon>Metazoa</taxon>
        <taxon>Ecdysozoa</taxon>
        <taxon>Arthropoda</taxon>
        <taxon>Chelicerata</taxon>
        <taxon>Arachnida</taxon>
        <taxon>Araneae</taxon>
        <taxon>Araneomorphae</taxon>
        <taxon>Entelegynae</taxon>
        <taxon>Araneoidea</taxon>
        <taxon>Araneidae</taxon>
        <taxon>Araneus</taxon>
    </lineage>
</organism>
<keyword evidence="2" id="KW-1185">Reference proteome</keyword>
<protein>
    <submittedName>
        <fullName evidence="1">Uncharacterized protein</fullName>
    </submittedName>
</protein>
<evidence type="ECO:0000313" key="1">
    <source>
        <dbReference type="EMBL" id="GBM59235.1"/>
    </source>
</evidence>
<dbReference type="AlphaFoldDB" id="A0A4Y2H2A4"/>
<evidence type="ECO:0000313" key="2">
    <source>
        <dbReference type="Proteomes" id="UP000499080"/>
    </source>
</evidence>
<dbReference type="EMBL" id="BGPR01001672">
    <property type="protein sequence ID" value="GBM59235.1"/>
    <property type="molecule type" value="Genomic_DNA"/>
</dbReference>
<proteinExistence type="predicted"/>
<sequence>MRTFKHLSLVFGAAYRIRGSSSTNIISHYSENRSSNFKTNTFMTKISQLSGGERSCSHPVKGQGTNPPCIFRHDRSMCQEENVTHDCDRTEVSDTSATIIINGA</sequence>
<name>A0A4Y2H2A4_ARAVE</name>
<comment type="caution">
    <text evidence="1">The sequence shown here is derived from an EMBL/GenBank/DDBJ whole genome shotgun (WGS) entry which is preliminary data.</text>
</comment>
<reference evidence="1 2" key="1">
    <citation type="journal article" date="2019" name="Sci. Rep.">
        <title>Orb-weaving spider Araneus ventricosus genome elucidates the spidroin gene catalogue.</title>
        <authorList>
            <person name="Kono N."/>
            <person name="Nakamura H."/>
            <person name="Ohtoshi R."/>
            <person name="Moran D.A.P."/>
            <person name="Shinohara A."/>
            <person name="Yoshida Y."/>
            <person name="Fujiwara M."/>
            <person name="Mori M."/>
            <person name="Tomita M."/>
            <person name="Arakawa K."/>
        </authorList>
    </citation>
    <scope>NUCLEOTIDE SEQUENCE [LARGE SCALE GENOMIC DNA]</scope>
</reference>
<accession>A0A4Y2H2A4</accession>